<evidence type="ECO:0000256" key="4">
    <source>
        <dbReference type="ARBA" id="ARBA00022723"/>
    </source>
</evidence>
<dbReference type="Pfam" id="PF07504">
    <property type="entry name" value="FTP"/>
    <property type="match status" value="1"/>
</dbReference>
<dbReference type="CDD" id="cd09597">
    <property type="entry name" value="M4_TLP"/>
    <property type="match status" value="1"/>
</dbReference>
<dbReference type="RefSeq" id="WP_168825739.1">
    <property type="nucleotide sequence ID" value="NZ_JABAEB010000007.1"/>
</dbReference>
<dbReference type="InterPro" id="IPR022409">
    <property type="entry name" value="PKD/Chitinase_dom"/>
</dbReference>
<dbReference type="PROSITE" id="PS50093">
    <property type="entry name" value="PKD"/>
    <property type="match status" value="1"/>
</dbReference>
<feature type="signal peptide" evidence="10">
    <location>
        <begin position="1"/>
        <end position="24"/>
    </location>
</feature>
<keyword evidence="4" id="KW-0479">Metal-binding</keyword>
<dbReference type="PRINTS" id="PR00730">
    <property type="entry name" value="THERMOLYSIN"/>
</dbReference>
<evidence type="ECO:0000256" key="9">
    <source>
        <dbReference type="ARBA" id="ARBA00023145"/>
    </source>
</evidence>
<dbReference type="InterPro" id="IPR013856">
    <property type="entry name" value="Peptidase_M4_domain"/>
</dbReference>
<dbReference type="InterPro" id="IPR000601">
    <property type="entry name" value="PKD_dom"/>
</dbReference>
<organism evidence="12 13">
    <name type="scientific">Shewanella oncorhynchi</name>
    <dbReference type="NCBI Taxonomy" id="2726434"/>
    <lineage>
        <taxon>Bacteria</taxon>
        <taxon>Pseudomonadati</taxon>
        <taxon>Pseudomonadota</taxon>
        <taxon>Gammaproteobacteria</taxon>
        <taxon>Alteromonadales</taxon>
        <taxon>Shewanellaceae</taxon>
        <taxon>Shewanella</taxon>
    </lineage>
</organism>
<name>A0ABX1KS11_9GAMM</name>
<evidence type="ECO:0000256" key="1">
    <source>
        <dbReference type="ARBA" id="ARBA00001913"/>
    </source>
</evidence>
<keyword evidence="5 10" id="KW-0732">Signal</keyword>
<evidence type="ECO:0000256" key="2">
    <source>
        <dbReference type="ARBA" id="ARBA00009388"/>
    </source>
</evidence>
<comment type="similarity">
    <text evidence="2">Belongs to the peptidase M4 family.</text>
</comment>
<keyword evidence="8" id="KW-0482">Metalloprotease</keyword>
<dbReference type="Pfam" id="PF04151">
    <property type="entry name" value="PPC"/>
    <property type="match status" value="1"/>
</dbReference>
<comment type="cofactor">
    <cofactor evidence="1">
        <name>Ca(2+)</name>
        <dbReference type="ChEBI" id="CHEBI:29108"/>
    </cofactor>
</comment>
<feature type="domain" description="PKD" evidence="11">
    <location>
        <begin position="616"/>
        <end position="703"/>
    </location>
</feature>
<comment type="caution">
    <text evidence="12">The sequence shown here is derived from an EMBL/GenBank/DDBJ whole genome shotgun (WGS) entry which is preliminary data.</text>
</comment>
<evidence type="ECO:0000256" key="10">
    <source>
        <dbReference type="SAM" id="SignalP"/>
    </source>
</evidence>
<dbReference type="InterPro" id="IPR001570">
    <property type="entry name" value="Peptidase_M4_C_domain"/>
</dbReference>
<dbReference type="SUPFAM" id="SSF49299">
    <property type="entry name" value="PKD domain"/>
    <property type="match status" value="1"/>
</dbReference>
<dbReference type="InterPro" id="IPR050728">
    <property type="entry name" value="Zinc_Metalloprotease_M4"/>
</dbReference>
<keyword evidence="13" id="KW-1185">Reference proteome</keyword>
<evidence type="ECO:0000313" key="13">
    <source>
        <dbReference type="Proteomes" id="UP000527352"/>
    </source>
</evidence>
<protein>
    <submittedName>
        <fullName evidence="12">PKD domain-containing protein</fullName>
    </submittedName>
</protein>
<dbReference type="Gene3D" id="3.10.450.40">
    <property type="match status" value="1"/>
</dbReference>
<dbReference type="Pfam" id="PF01447">
    <property type="entry name" value="Peptidase_M4"/>
    <property type="match status" value="1"/>
</dbReference>
<dbReference type="Gene3D" id="2.60.40.10">
    <property type="entry name" value="Immunoglobulins"/>
    <property type="match status" value="1"/>
</dbReference>
<dbReference type="PANTHER" id="PTHR33794">
    <property type="entry name" value="BACILLOLYSIN"/>
    <property type="match status" value="1"/>
</dbReference>
<dbReference type="CDD" id="cd00146">
    <property type="entry name" value="PKD"/>
    <property type="match status" value="1"/>
</dbReference>
<dbReference type="InterPro" id="IPR007280">
    <property type="entry name" value="Peptidase_C_arc/bac"/>
</dbReference>
<keyword evidence="7" id="KW-0862">Zinc</keyword>
<keyword evidence="3" id="KW-0645">Protease</keyword>
<evidence type="ECO:0000256" key="7">
    <source>
        <dbReference type="ARBA" id="ARBA00022833"/>
    </source>
</evidence>
<dbReference type="InterPro" id="IPR023612">
    <property type="entry name" value="Peptidase_M4"/>
</dbReference>
<dbReference type="InterPro" id="IPR011096">
    <property type="entry name" value="FTP_domain"/>
</dbReference>
<dbReference type="SMART" id="SM00089">
    <property type="entry name" value="PKD"/>
    <property type="match status" value="1"/>
</dbReference>
<dbReference type="EMBL" id="JABAEB010000007">
    <property type="protein sequence ID" value="NLQ23882.1"/>
    <property type="molecule type" value="Genomic_DNA"/>
</dbReference>
<evidence type="ECO:0000256" key="3">
    <source>
        <dbReference type="ARBA" id="ARBA00022670"/>
    </source>
</evidence>
<feature type="chain" id="PRO_5045735800" evidence="10">
    <location>
        <begin position="25"/>
        <end position="780"/>
    </location>
</feature>
<evidence type="ECO:0000259" key="11">
    <source>
        <dbReference type="PROSITE" id="PS50093"/>
    </source>
</evidence>
<dbReference type="InterPro" id="IPR027268">
    <property type="entry name" value="Peptidase_M4/M1_CTD_sf"/>
</dbReference>
<proteinExistence type="inferred from homology"/>
<keyword evidence="9" id="KW-0865">Zymogen</keyword>
<sequence length="780" mass="83217">MMLNKKLSLLFIAVSATLGTSAFAADVVDVVDVGTLRSASSSNNLVSQFSLDAGSQLKVEKKLNLGQGKQKQRLQQYFHGVPVYGFSVATSQSSMGFYSDMSGRVLKNIEKSADFVKPTLTANKALDIAIRGKSDKAVASLKAENKQAKLWLYLDDAAKTRLVYVTSFVVYGDEPSRPFTMIDAHSGEVLKRWEGINHAATGTGPGGNIKTGQYEYGTDFSSLDVEVSGDTCTMNSPNVKTVNLNGATSGTTPFSYTCPRNTVKEINGAYSPLNDAHYFGNVIYKMYSEWYNTAPLTFQLTMRVHYSNNYENAFWDGSAMTFGDGATTFHPLVSLDVSAHEVSHGFTEQNSGLVYADQSGGMNEAFSDMAGEAAEFYMHGTNDWLVGADIFKGSGALRYMADPTLDGISIGHIDDYYDGIDVHHSSGVFNKAFYTLANLPGWDTRKAFQTFVVANQLYWTADSLFWQGACGVKSAATDLGLSADDVVTAFAAVGITPCETPPPPPPPEATELANGVAVTGLAGASGSKKYYKLDVASGATNLSFNMSGGTGDADMYVKFGQAPTSSSYDCRPYKSGNAESCAIDPAQTGTYWVMVSGYSSYTGVSLVGAYDGDDTPNQAPTAGFTASFANGNGSFTSTSTDSDGDLTSWNWDFGDGTNAAGASVNHQYAQSGSYTVTLTVTDNDGATASTSAEFAVEVPEVALEMAVKNANKSRRGSIRVALEWEGHNADEYTIFRNGVAVGTSSSSSFIDRFTDLAGTSFSYKVCETNGPCSNEETVNF</sequence>
<dbReference type="Pfam" id="PF02868">
    <property type="entry name" value="Peptidase_M4_C"/>
    <property type="match status" value="1"/>
</dbReference>
<evidence type="ECO:0000256" key="8">
    <source>
        <dbReference type="ARBA" id="ARBA00023049"/>
    </source>
</evidence>
<reference evidence="12 13" key="1">
    <citation type="submission" date="2020-04" db="EMBL/GenBank/DDBJ databases">
        <title>The first description of lens atrophy caused by putative novel Shewanella sp. that is a new emerging pathogen for cultured rainbow trout?</title>
        <authorList>
            <person name="Saticioglu I.B."/>
            <person name="Duman M."/>
            <person name="Altun S."/>
        </authorList>
    </citation>
    <scope>NUCLEOTIDE SEQUENCE [LARGE SCALE GENOMIC DNA]</scope>
    <source>
        <strain evidence="12 13">S-1</strain>
    </source>
</reference>
<gene>
    <name evidence="12" type="ORF">HGO26_13485</name>
</gene>
<dbReference type="Gene3D" id="3.10.170.10">
    <property type="match status" value="1"/>
</dbReference>
<dbReference type="Proteomes" id="UP000527352">
    <property type="component" value="Unassembled WGS sequence"/>
</dbReference>
<dbReference type="Gene3D" id="2.60.120.380">
    <property type="match status" value="1"/>
</dbReference>
<dbReference type="PANTHER" id="PTHR33794:SF1">
    <property type="entry name" value="BACILLOLYSIN"/>
    <property type="match status" value="1"/>
</dbReference>
<keyword evidence="6" id="KW-0378">Hydrolase</keyword>
<evidence type="ECO:0000256" key="5">
    <source>
        <dbReference type="ARBA" id="ARBA00022729"/>
    </source>
</evidence>
<evidence type="ECO:0000256" key="6">
    <source>
        <dbReference type="ARBA" id="ARBA00022801"/>
    </source>
</evidence>
<dbReference type="Gene3D" id="3.10.450.490">
    <property type="match status" value="1"/>
</dbReference>
<dbReference type="Pfam" id="PF18911">
    <property type="entry name" value="PKD_4"/>
    <property type="match status" value="1"/>
</dbReference>
<dbReference type="SUPFAM" id="SSF55486">
    <property type="entry name" value="Metalloproteases ('zincins'), catalytic domain"/>
    <property type="match status" value="1"/>
</dbReference>
<dbReference type="Gene3D" id="1.10.390.10">
    <property type="entry name" value="Neutral Protease Domain 2"/>
    <property type="match status" value="1"/>
</dbReference>
<dbReference type="InterPro" id="IPR035986">
    <property type="entry name" value="PKD_dom_sf"/>
</dbReference>
<evidence type="ECO:0000313" key="12">
    <source>
        <dbReference type="EMBL" id="NLQ23882.1"/>
    </source>
</evidence>
<accession>A0ABX1KS11</accession>
<dbReference type="InterPro" id="IPR013783">
    <property type="entry name" value="Ig-like_fold"/>
</dbReference>